<gene>
    <name evidence="3" type="ORF">BACPEC_01173</name>
</gene>
<evidence type="ECO:0000259" key="2">
    <source>
        <dbReference type="Pfam" id="PF23343"/>
    </source>
</evidence>
<feature type="region of interest" description="Disordered" evidence="1">
    <location>
        <begin position="29"/>
        <end position="48"/>
    </location>
</feature>
<dbReference type="EMBL" id="ABVQ01000035">
    <property type="protein sequence ID" value="EEC58185.1"/>
    <property type="molecule type" value="Genomic_DNA"/>
</dbReference>
<dbReference type="AlphaFoldDB" id="B7AR63"/>
<protein>
    <recommendedName>
        <fullName evidence="2">Replication-associated protein ORF2/G2P domain-containing protein</fullName>
    </recommendedName>
</protein>
<organism evidence="3 4">
    <name type="scientific">[Bacteroides] pectinophilus ATCC 43243</name>
    <dbReference type="NCBI Taxonomy" id="483218"/>
    <lineage>
        <taxon>Bacteria</taxon>
        <taxon>Bacillati</taxon>
        <taxon>Bacillota</taxon>
        <taxon>Clostridia</taxon>
        <taxon>Eubacteriales</taxon>
    </lineage>
</organism>
<comment type="caution">
    <text evidence="3">The sequence shown here is derived from an EMBL/GenBank/DDBJ whole genome shotgun (WGS) entry which is preliminary data.</text>
</comment>
<feature type="domain" description="Replication-associated protein ORF2/G2P" evidence="2">
    <location>
        <begin position="67"/>
        <end position="166"/>
    </location>
</feature>
<evidence type="ECO:0000313" key="3">
    <source>
        <dbReference type="EMBL" id="EEC58185.1"/>
    </source>
</evidence>
<dbReference type="STRING" id="483218.BACPEC_01173"/>
<dbReference type="HOGENOM" id="CLU_083840_0_0_9"/>
<name>B7AR63_9FIRM</name>
<reference evidence="3 4" key="2">
    <citation type="submission" date="2008-11" db="EMBL/GenBank/DDBJ databases">
        <authorList>
            <person name="Fulton L."/>
            <person name="Clifton S."/>
            <person name="Fulton B."/>
            <person name="Xu J."/>
            <person name="Minx P."/>
            <person name="Pepin K.H."/>
            <person name="Johnson M."/>
            <person name="Bhonagiri V."/>
            <person name="Nash W.E."/>
            <person name="Mardis E.R."/>
            <person name="Wilson R.K."/>
        </authorList>
    </citation>
    <scope>NUCLEOTIDE SEQUENCE [LARGE SCALE GENOMIC DNA]</scope>
    <source>
        <strain evidence="3 4">ATCC 43243</strain>
    </source>
</reference>
<dbReference type="InterPro" id="IPR056906">
    <property type="entry name" value="ORF2/G2P_dom"/>
</dbReference>
<evidence type="ECO:0000313" key="4">
    <source>
        <dbReference type="Proteomes" id="UP000003136"/>
    </source>
</evidence>
<proteinExistence type="predicted"/>
<dbReference type="Proteomes" id="UP000003136">
    <property type="component" value="Unassembled WGS sequence"/>
</dbReference>
<reference evidence="3 4" key="1">
    <citation type="submission" date="2008-11" db="EMBL/GenBank/DDBJ databases">
        <title>Draft genome sequence of Bacteroides pectinophilus (ATCC 43243).</title>
        <authorList>
            <person name="Sudarsanam P."/>
            <person name="Ley R."/>
            <person name="Guruge J."/>
            <person name="Turnbaugh P.J."/>
            <person name="Mahowald M."/>
            <person name="Liep D."/>
            <person name="Gordon J."/>
        </authorList>
    </citation>
    <scope>NUCLEOTIDE SEQUENCE [LARGE SCALE GENOMIC DNA]</scope>
    <source>
        <strain evidence="3 4">ATCC 43243</strain>
    </source>
</reference>
<sequence>MAYRQYEWIFDNSIETDIVYAGNYGAKGEKRAPRRKATPEQVKRQNQRNKEIRMRRLIKANFREGDLWVTLKYPAGTRKEVKDVQADLTRFLRKLRDRYKKLNVPLKFIYRIELGTQGGIHTHLLTNRVPDADRIIQRLWIHGRVNWTSTYECGGFKSLAEYIVKEPEEIEGQMSLFDESDRGKLIKYSSSRNLVRPEPVKKEYSRRTVRKILRDGPKPHPGFYIEKNSICIGVNPYTGYSYIHYTEIRIKRKQKGGSDAACEYLC</sequence>
<keyword evidence="4" id="KW-1185">Reference proteome</keyword>
<evidence type="ECO:0000256" key="1">
    <source>
        <dbReference type="SAM" id="MobiDB-lite"/>
    </source>
</evidence>
<dbReference type="eggNOG" id="ENOG5031EKC">
    <property type="taxonomic scope" value="Bacteria"/>
</dbReference>
<accession>B7AR63</accession>
<dbReference type="Pfam" id="PF23343">
    <property type="entry name" value="REP_ORF2-G2P"/>
    <property type="match status" value="1"/>
</dbReference>